<keyword evidence="2" id="KW-1185">Reference proteome</keyword>
<dbReference type="Proteomes" id="UP000838756">
    <property type="component" value="Unassembled WGS sequence"/>
</dbReference>
<name>A0A8S4SNP9_9NEOP</name>
<protein>
    <submittedName>
        <fullName evidence="1">Jg19067 protein</fullName>
    </submittedName>
</protein>
<dbReference type="EMBL" id="CAKXAJ010026534">
    <property type="protein sequence ID" value="CAH2269519.1"/>
    <property type="molecule type" value="Genomic_DNA"/>
</dbReference>
<reference evidence="1" key="1">
    <citation type="submission" date="2022-03" db="EMBL/GenBank/DDBJ databases">
        <authorList>
            <person name="Lindestad O."/>
        </authorList>
    </citation>
    <scope>NUCLEOTIDE SEQUENCE</scope>
</reference>
<evidence type="ECO:0000313" key="2">
    <source>
        <dbReference type="Proteomes" id="UP000838756"/>
    </source>
</evidence>
<sequence length="219" mass="24755">MDEARAFLRLIGPHDVTVIKVDDERTNKKDDDIICIIENQTTTEPKPQTTDGQEIDVEDQIQWKENETISDEDVIIVEEKKIEYFDKSETEGENEFHIEYSQFLNKFYTLNKVNNKKKSKQTETKRKKLDYKVGQTSIPKEAVTKPTKCSSTSIELATASLLGTKPQSTTKPTFTKPHFGIATNALNTQNASTQQFVRYLPSQNASTAPIVIAPPNVSL</sequence>
<organism evidence="1 2">
    <name type="scientific">Pararge aegeria aegeria</name>
    <dbReference type="NCBI Taxonomy" id="348720"/>
    <lineage>
        <taxon>Eukaryota</taxon>
        <taxon>Metazoa</taxon>
        <taxon>Ecdysozoa</taxon>
        <taxon>Arthropoda</taxon>
        <taxon>Hexapoda</taxon>
        <taxon>Insecta</taxon>
        <taxon>Pterygota</taxon>
        <taxon>Neoptera</taxon>
        <taxon>Endopterygota</taxon>
        <taxon>Lepidoptera</taxon>
        <taxon>Glossata</taxon>
        <taxon>Ditrysia</taxon>
        <taxon>Papilionoidea</taxon>
        <taxon>Nymphalidae</taxon>
        <taxon>Satyrinae</taxon>
        <taxon>Satyrini</taxon>
        <taxon>Parargina</taxon>
        <taxon>Pararge</taxon>
    </lineage>
</organism>
<dbReference type="AlphaFoldDB" id="A0A8S4SNP9"/>
<evidence type="ECO:0000313" key="1">
    <source>
        <dbReference type="EMBL" id="CAH2269519.1"/>
    </source>
</evidence>
<comment type="caution">
    <text evidence="1">The sequence shown here is derived from an EMBL/GenBank/DDBJ whole genome shotgun (WGS) entry which is preliminary data.</text>
</comment>
<gene>
    <name evidence="1" type="primary">jg19067</name>
    <name evidence="1" type="ORF">PAEG_LOCUS27730</name>
</gene>
<accession>A0A8S4SNP9</accession>
<proteinExistence type="predicted"/>
<dbReference type="OrthoDB" id="7312725at2759"/>